<dbReference type="Proteomes" id="UP000664628">
    <property type="component" value="Unassembled WGS sequence"/>
</dbReference>
<proteinExistence type="predicted"/>
<keyword evidence="2" id="KW-1185">Reference proteome</keyword>
<feature type="non-terminal residue" evidence="1">
    <location>
        <position position="131"/>
    </location>
</feature>
<evidence type="ECO:0000313" key="1">
    <source>
        <dbReference type="EMBL" id="MBO0953278.1"/>
    </source>
</evidence>
<reference evidence="1 2" key="1">
    <citation type="submission" date="2021-03" db="EMBL/GenBank/DDBJ databases">
        <title>Fibrella sp. HMF5405 genome sequencing and assembly.</title>
        <authorList>
            <person name="Kang H."/>
            <person name="Kim H."/>
            <person name="Bae S."/>
            <person name="Joh K."/>
        </authorList>
    </citation>
    <scope>NUCLEOTIDE SEQUENCE [LARGE SCALE GENOMIC DNA]</scope>
    <source>
        <strain evidence="1 2">HMF5405</strain>
    </source>
</reference>
<protein>
    <submittedName>
        <fullName evidence="1">Uncharacterized protein</fullName>
    </submittedName>
</protein>
<evidence type="ECO:0000313" key="2">
    <source>
        <dbReference type="Proteomes" id="UP000664628"/>
    </source>
</evidence>
<gene>
    <name evidence="1" type="ORF">J2I46_32200</name>
</gene>
<accession>A0ABS3JUY8</accession>
<organism evidence="1 2">
    <name type="scientific">Fibrella forsythiae</name>
    <dbReference type="NCBI Taxonomy" id="2817061"/>
    <lineage>
        <taxon>Bacteria</taxon>
        <taxon>Pseudomonadati</taxon>
        <taxon>Bacteroidota</taxon>
        <taxon>Cytophagia</taxon>
        <taxon>Cytophagales</taxon>
        <taxon>Spirosomataceae</taxon>
        <taxon>Fibrella</taxon>
    </lineage>
</organism>
<comment type="caution">
    <text evidence="1">The sequence shown here is derived from an EMBL/GenBank/DDBJ whole genome shotgun (WGS) entry which is preliminary data.</text>
</comment>
<name>A0ABS3JUY8_9BACT</name>
<dbReference type="RefSeq" id="WP_207333230.1">
    <property type="nucleotide sequence ID" value="NZ_JAFMYW010000030.1"/>
</dbReference>
<sequence length="131" mass="15322">MANTTENREHFEDEVTMIEPEAVLRFMLFRTADRQSYRPFNLTMWVDRATVLGNRYSYGKKHEFEFLDYSEESGVYVSALKPFLQRLPLPEHPGKSILALTVFLATPELFEEMEQENDLDSLEPPQELPGF</sequence>
<dbReference type="EMBL" id="JAFMYW010000030">
    <property type="protein sequence ID" value="MBO0953278.1"/>
    <property type="molecule type" value="Genomic_DNA"/>
</dbReference>